<dbReference type="PROSITE" id="PS51194">
    <property type="entry name" value="HELICASE_CTER"/>
    <property type="match status" value="1"/>
</dbReference>
<dbReference type="Proteomes" id="UP000321440">
    <property type="component" value="Unassembled WGS sequence"/>
</dbReference>
<dbReference type="InterPro" id="IPR014001">
    <property type="entry name" value="Helicase_ATP-bd"/>
</dbReference>
<gene>
    <name evidence="6" type="ORF">AHA02nite_19140</name>
</gene>
<dbReference type="SMART" id="SM00487">
    <property type="entry name" value="DEXDc"/>
    <property type="match status" value="1"/>
</dbReference>
<dbReference type="GO" id="GO:0008270">
    <property type="term" value="F:zinc ion binding"/>
    <property type="evidence" value="ECO:0007669"/>
    <property type="project" value="UniProtKB-KW"/>
</dbReference>
<protein>
    <submittedName>
        <fullName evidence="6">Helicase SNF2</fullName>
    </submittedName>
</protein>
<keyword evidence="2" id="KW-0863">Zinc-finger</keyword>
<keyword evidence="2" id="KW-0479">Metal-binding</keyword>
<keyword evidence="7" id="KW-1185">Reference proteome</keyword>
<dbReference type="RefSeq" id="WP_146816705.1">
    <property type="nucleotide sequence ID" value="NZ_BJYA01000013.1"/>
</dbReference>
<keyword evidence="2" id="KW-0862">Zinc</keyword>
<dbReference type="OrthoDB" id="9760715at2"/>
<evidence type="ECO:0000256" key="2">
    <source>
        <dbReference type="PROSITE-ProRule" id="PRU00325"/>
    </source>
</evidence>
<dbReference type="EMBL" id="BJYA01000013">
    <property type="protein sequence ID" value="GEN46138.1"/>
    <property type="molecule type" value="Genomic_DNA"/>
</dbReference>
<dbReference type="Pfam" id="PF00176">
    <property type="entry name" value="SNF2-rel_dom"/>
    <property type="match status" value="1"/>
</dbReference>
<proteinExistence type="predicted"/>
<keyword evidence="6" id="KW-0347">Helicase</keyword>
<evidence type="ECO:0000259" key="4">
    <source>
        <dbReference type="PROSITE" id="PS51192"/>
    </source>
</evidence>
<name>A0A511W746_9BACI</name>
<dbReference type="Gene3D" id="3.40.50.300">
    <property type="entry name" value="P-loop containing nucleotide triphosphate hydrolases"/>
    <property type="match status" value="1"/>
</dbReference>
<dbReference type="FunFam" id="3.40.50.300:FF:000533">
    <property type="entry name" value="Helicase, Snf2 family"/>
    <property type="match status" value="1"/>
</dbReference>
<dbReference type="GO" id="GO:0016787">
    <property type="term" value="F:hydrolase activity"/>
    <property type="evidence" value="ECO:0007669"/>
    <property type="project" value="UniProtKB-KW"/>
</dbReference>
<dbReference type="InterPro" id="IPR001650">
    <property type="entry name" value="Helicase_C-like"/>
</dbReference>
<dbReference type="PROSITE" id="PS50966">
    <property type="entry name" value="ZF_SWIM"/>
    <property type="match status" value="1"/>
</dbReference>
<accession>A0A511W746</accession>
<evidence type="ECO:0000313" key="7">
    <source>
        <dbReference type="Proteomes" id="UP000321440"/>
    </source>
</evidence>
<dbReference type="InterPro" id="IPR049730">
    <property type="entry name" value="SNF2/RAD54-like_C"/>
</dbReference>
<dbReference type="Pfam" id="PF00271">
    <property type="entry name" value="Helicase_C"/>
    <property type="match status" value="1"/>
</dbReference>
<dbReference type="SMART" id="SM00490">
    <property type="entry name" value="HELICc"/>
    <property type="match status" value="1"/>
</dbReference>
<dbReference type="PANTHER" id="PTHR10799">
    <property type="entry name" value="SNF2/RAD54 HELICASE FAMILY"/>
    <property type="match status" value="1"/>
</dbReference>
<evidence type="ECO:0000259" key="5">
    <source>
        <dbReference type="PROSITE" id="PS51194"/>
    </source>
</evidence>
<dbReference type="InterPro" id="IPR027417">
    <property type="entry name" value="P-loop_NTPase"/>
</dbReference>
<keyword evidence="6" id="KW-0067">ATP-binding</keyword>
<dbReference type="InterPro" id="IPR000330">
    <property type="entry name" value="SNF2_N"/>
</dbReference>
<sequence>MLTDRWIQDLFSTTVYQRGLVYYNLGKVVHMQYNEDIDQYQARVLGSELYNVKVKVDSSQVSYSCDCPAHSQYNQCKHSVAVLLKISNQLEAEITHYDDIHSRLKRYNSFQEQRDYSTEMIQLLSNHLQGTSTNKDTLQVEFILKPYDPLLHDHMLSIEMKLGVGRTYVVKSLKKFLESVNEQKEHYFTPNFSYDPELHQFTDEDQRAVNLLLEMYRNDVFYDNRWQTPPSSKAMTIPPVIAQQLLRALADCHCQLEYNNEYYGEINWVENGTPFQFSLNQNEEQYELSLEDFHDAQYFKDYGIIRESETFFKLNNKQMNIMNDLYKLLYRSKQASVPIKKQQADSFISHVIPNLEELGQVQMSEEVQQSIVNPSLQATIHLDLDEDRLTANVRYNYDDIVIDPMQPDHIQKQNHDHILVRDVVEENKIMSLIEYASFKFNGQELYLDDEEEVFTFLYDVLPQLDESIAIYSTQTVRNLLLDDIEYPTVNVEYDSGENFLEVDFDLGDIDQSEISQIIQSVVEKKRFYRLPNGSYVPLQDDSFAEMSHMLKELRLNTQDINEGTIQLPAYRGLQIDEISQGLKRKYNEAFEKLIQDIKNPENFEATIPSSLNADMREYQKVGFQWLKSLSRYQFGGILADDMGLGKTLQAIAFLQSEKDENASAQPAIIVAPASLVYNWQAEFEKFAPTMNIKVVHGSVGERETVLKHVDQYDVIITSYPLVRQDIEHYQSMQFSTLILDEAQAIKNSLTKQAKAVRAIRARKRFALSGTPIENSLDELWSIFDVILPGFFPAKKEFRNLSEEQISRMSRPFILRRIKEDVLTELPDKIETVQHSELTTKQKQLYLGYLEKIQGEAANALSTEGFQKNRMKILAGLTRLRQLCCHPSLFIEDYDGESGKLNQLLEMVETARESGKRILIFSQFSSMLKIIHNKLSESNQDAFYLDGQTPSKDRVEMVERFNEGEKDIFLISLKAGGTGLNLTGADTVILYDLWWNPAVEEQAAGRAHRMGQQNVVQVFRLITRGTIEEKIHSLQQRKRELIENIIQPGETTFQSLSEQDIRELLNV</sequence>
<feature type="domain" description="Helicase ATP-binding" evidence="4">
    <location>
        <begin position="627"/>
        <end position="789"/>
    </location>
</feature>
<evidence type="ECO:0000256" key="1">
    <source>
        <dbReference type="ARBA" id="ARBA00022801"/>
    </source>
</evidence>
<keyword evidence="1" id="KW-0378">Hydrolase</keyword>
<comment type="caution">
    <text evidence="6">The sequence shown here is derived from an EMBL/GenBank/DDBJ whole genome shotgun (WGS) entry which is preliminary data.</text>
</comment>
<feature type="domain" description="SWIM-type" evidence="3">
    <location>
        <begin position="50"/>
        <end position="87"/>
    </location>
</feature>
<dbReference type="CDD" id="cd18012">
    <property type="entry name" value="DEXQc_arch_SWI2_SNF2"/>
    <property type="match status" value="1"/>
</dbReference>
<dbReference type="GO" id="GO:0005524">
    <property type="term" value="F:ATP binding"/>
    <property type="evidence" value="ECO:0007669"/>
    <property type="project" value="InterPro"/>
</dbReference>
<dbReference type="GO" id="GO:0004386">
    <property type="term" value="F:helicase activity"/>
    <property type="evidence" value="ECO:0007669"/>
    <property type="project" value="UniProtKB-KW"/>
</dbReference>
<evidence type="ECO:0000259" key="3">
    <source>
        <dbReference type="PROSITE" id="PS50966"/>
    </source>
</evidence>
<dbReference type="SUPFAM" id="SSF52540">
    <property type="entry name" value="P-loop containing nucleoside triphosphate hydrolases"/>
    <property type="match status" value="2"/>
</dbReference>
<reference evidence="6 7" key="1">
    <citation type="submission" date="2019-07" db="EMBL/GenBank/DDBJ databases">
        <title>Whole genome shotgun sequence of Alkalibacillus haloalkaliphilus NBRC 103110.</title>
        <authorList>
            <person name="Hosoyama A."/>
            <person name="Uohara A."/>
            <person name="Ohji S."/>
            <person name="Ichikawa N."/>
        </authorList>
    </citation>
    <scope>NUCLEOTIDE SEQUENCE [LARGE SCALE GENOMIC DNA]</scope>
    <source>
        <strain evidence="6 7">NBRC 103110</strain>
    </source>
</reference>
<dbReference type="InterPro" id="IPR007527">
    <property type="entry name" value="Znf_SWIM"/>
</dbReference>
<dbReference type="InterPro" id="IPR038718">
    <property type="entry name" value="SNF2-like_sf"/>
</dbReference>
<evidence type="ECO:0000313" key="6">
    <source>
        <dbReference type="EMBL" id="GEN46138.1"/>
    </source>
</evidence>
<feature type="domain" description="Helicase C-terminal" evidence="5">
    <location>
        <begin position="899"/>
        <end position="1056"/>
    </location>
</feature>
<dbReference type="Pfam" id="PF08455">
    <property type="entry name" value="SNF2_assoc"/>
    <property type="match status" value="1"/>
</dbReference>
<keyword evidence="6" id="KW-0547">Nucleotide-binding</keyword>
<dbReference type="Gene3D" id="3.40.50.10810">
    <property type="entry name" value="Tandem AAA-ATPase domain"/>
    <property type="match status" value="1"/>
</dbReference>
<dbReference type="PROSITE" id="PS51192">
    <property type="entry name" value="HELICASE_ATP_BIND_1"/>
    <property type="match status" value="1"/>
</dbReference>
<dbReference type="CDD" id="cd18793">
    <property type="entry name" value="SF2_C_SNF"/>
    <property type="match status" value="1"/>
</dbReference>
<dbReference type="InterPro" id="IPR013663">
    <property type="entry name" value="Helicase_SWF/SNF/SWI_bac"/>
</dbReference>
<dbReference type="AlphaFoldDB" id="A0A511W746"/>
<organism evidence="6 7">
    <name type="scientific">Alkalibacillus haloalkaliphilus</name>
    <dbReference type="NCBI Taxonomy" id="94136"/>
    <lineage>
        <taxon>Bacteria</taxon>
        <taxon>Bacillati</taxon>
        <taxon>Bacillota</taxon>
        <taxon>Bacilli</taxon>
        <taxon>Bacillales</taxon>
        <taxon>Bacillaceae</taxon>
        <taxon>Alkalibacillus</taxon>
    </lineage>
</organism>